<keyword evidence="3" id="KW-1185">Reference proteome</keyword>
<dbReference type="EMBL" id="PGCJ01000064">
    <property type="protein sequence ID" value="PLW53268.1"/>
    <property type="molecule type" value="Genomic_DNA"/>
</dbReference>
<evidence type="ECO:0000313" key="3">
    <source>
        <dbReference type="Proteomes" id="UP000235388"/>
    </source>
</evidence>
<dbReference type="Proteomes" id="UP000235388">
    <property type="component" value="Unassembled WGS sequence"/>
</dbReference>
<feature type="compositionally biased region" description="Polar residues" evidence="1">
    <location>
        <begin position="35"/>
        <end position="49"/>
    </location>
</feature>
<dbReference type="AlphaFoldDB" id="A0A2N5VTE0"/>
<reference evidence="2 3" key="1">
    <citation type="submission" date="2017-11" db="EMBL/GenBank/DDBJ databases">
        <title>De novo assembly and phasing of dikaryotic genomes from two isolates of Puccinia coronata f. sp. avenae, the causal agent of oat crown rust.</title>
        <authorList>
            <person name="Miller M.E."/>
            <person name="Zhang Y."/>
            <person name="Omidvar V."/>
            <person name="Sperschneider J."/>
            <person name="Schwessinger B."/>
            <person name="Raley C."/>
            <person name="Palmer J.M."/>
            <person name="Garnica D."/>
            <person name="Upadhyaya N."/>
            <person name="Rathjen J."/>
            <person name="Taylor J.M."/>
            <person name="Park R.F."/>
            <person name="Dodds P.N."/>
            <person name="Hirsch C.D."/>
            <person name="Kianian S.F."/>
            <person name="Figueroa M."/>
        </authorList>
    </citation>
    <scope>NUCLEOTIDE SEQUENCE [LARGE SCALE GENOMIC DNA]</scope>
    <source>
        <strain evidence="2">12NC29</strain>
    </source>
</reference>
<accession>A0A2N5VTE0</accession>
<feature type="compositionally biased region" description="Polar residues" evidence="1">
    <location>
        <begin position="1"/>
        <end position="14"/>
    </location>
</feature>
<evidence type="ECO:0000256" key="1">
    <source>
        <dbReference type="SAM" id="MobiDB-lite"/>
    </source>
</evidence>
<name>A0A2N5VTE0_9BASI</name>
<organism evidence="2 3">
    <name type="scientific">Puccinia coronata f. sp. avenae</name>
    <dbReference type="NCBI Taxonomy" id="200324"/>
    <lineage>
        <taxon>Eukaryota</taxon>
        <taxon>Fungi</taxon>
        <taxon>Dikarya</taxon>
        <taxon>Basidiomycota</taxon>
        <taxon>Pucciniomycotina</taxon>
        <taxon>Pucciniomycetes</taxon>
        <taxon>Pucciniales</taxon>
        <taxon>Pucciniaceae</taxon>
        <taxon>Puccinia</taxon>
    </lineage>
</organism>
<proteinExistence type="predicted"/>
<protein>
    <submittedName>
        <fullName evidence="2">Uncharacterized protein</fullName>
    </submittedName>
</protein>
<comment type="caution">
    <text evidence="2">The sequence shown here is derived from an EMBL/GenBank/DDBJ whole genome shotgun (WGS) entry which is preliminary data.</text>
</comment>
<sequence length="119" mass="13209">MNTRSFGLNQQSVRSDLRADDVTETSEPEERRQHMFSNMGSNSLSNPMSNKPLKHGGSTRDWTPLSNPMSDKPIRQNLFDMASDRIVQSHVGQTCRTGLSDIASDDEGNTWPSEARGLG</sequence>
<evidence type="ECO:0000313" key="2">
    <source>
        <dbReference type="EMBL" id="PLW53268.1"/>
    </source>
</evidence>
<gene>
    <name evidence="2" type="ORF">PCANC_06141</name>
</gene>
<feature type="region of interest" description="Disordered" evidence="1">
    <location>
        <begin position="1"/>
        <end position="73"/>
    </location>
</feature>
<feature type="compositionally biased region" description="Polar residues" evidence="1">
    <location>
        <begin position="60"/>
        <end position="69"/>
    </location>
</feature>
<feature type="region of interest" description="Disordered" evidence="1">
    <location>
        <begin position="98"/>
        <end position="119"/>
    </location>
</feature>